<protein>
    <submittedName>
        <fullName evidence="3">Uncharacterized protein</fullName>
    </submittedName>
</protein>
<dbReference type="Proteomes" id="UP000001578">
    <property type="component" value="Chromosome"/>
</dbReference>
<organism evidence="3 4">
    <name type="scientific">Geobacillus thermodenitrificans (strain NG80-2)</name>
    <dbReference type="NCBI Taxonomy" id="420246"/>
    <lineage>
        <taxon>Bacteria</taxon>
        <taxon>Bacillati</taxon>
        <taxon>Bacillota</taxon>
        <taxon>Bacilli</taxon>
        <taxon>Bacillales</taxon>
        <taxon>Anoxybacillaceae</taxon>
        <taxon>Geobacillus</taxon>
    </lineage>
</organism>
<feature type="chain" id="PRO_5039243827" evidence="2">
    <location>
        <begin position="22"/>
        <end position="64"/>
    </location>
</feature>
<proteinExistence type="predicted"/>
<keyword evidence="2" id="KW-0732">Signal</keyword>
<dbReference type="KEGG" id="gtn:GTNG_2229"/>
<sequence length="64" mass="6778">MKRTIASSLLAVMLLAFPAMVAADAAPGDVIVTLGENLTNEQKQKSARGNESAGRSSDGYRLKR</sequence>
<dbReference type="AlphaFoldDB" id="A4IQH4"/>
<gene>
    <name evidence="3" type="ordered locus">GTNG_2229</name>
</gene>
<evidence type="ECO:0000313" key="3">
    <source>
        <dbReference type="EMBL" id="ABO67578.1"/>
    </source>
</evidence>
<name>A4IQH4_GEOTN</name>
<dbReference type="HOGENOM" id="CLU_2861400_0_0_9"/>
<feature type="signal peptide" evidence="2">
    <location>
        <begin position="1"/>
        <end position="21"/>
    </location>
</feature>
<dbReference type="eggNOG" id="COG4086">
    <property type="taxonomic scope" value="Bacteria"/>
</dbReference>
<feature type="compositionally biased region" description="Polar residues" evidence="1">
    <location>
        <begin position="38"/>
        <end position="55"/>
    </location>
</feature>
<accession>A4IQH4</accession>
<evidence type="ECO:0000313" key="4">
    <source>
        <dbReference type="Proteomes" id="UP000001578"/>
    </source>
</evidence>
<evidence type="ECO:0000256" key="1">
    <source>
        <dbReference type="SAM" id="MobiDB-lite"/>
    </source>
</evidence>
<feature type="region of interest" description="Disordered" evidence="1">
    <location>
        <begin position="38"/>
        <end position="64"/>
    </location>
</feature>
<reference evidence="3 4" key="1">
    <citation type="journal article" date="2007" name="Proc. Natl. Acad. Sci. U.S.A.">
        <title>Genome and proteome of long-chain alkane degrading Geobacillus thermodenitrificans NG80-2 isolated from a deep-subsurface oil reservoir.</title>
        <authorList>
            <person name="Feng L."/>
            <person name="Wang W."/>
            <person name="Cheng J."/>
            <person name="Ren Y."/>
            <person name="Zhao G."/>
            <person name="Gao C."/>
            <person name="Tang Y."/>
            <person name="Liu X."/>
            <person name="Han W."/>
            <person name="Peng X."/>
            <person name="Liu R."/>
            <person name="Wang L."/>
        </authorList>
    </citation>
    <scope>NUCLEOTIDE SEQUENCE [LARGE SCALE GENOMIC DNA]</scope>
    <source>
        <strain evidence="3 4">NG80-2</strain>
    </source>
</reference>
<dbReference type="EMBL" id="CP000557">
    <property type="protein sequence ID" value="ABO67578.1"/>
    <property type="molecule type" value="Genomic_DNA"/>
</dbReference>
<evidence type="ECO:0000256" key="2">
    <source>
        <dbReference type="SAM" id="SignalP"/>
    </source>
</evidence>